<dbReference type="Gene3D" id="1.20.245.10">
    <property type="entry name" value="Lipoxygenase-1, Domain 5"/>
    <property type="match status" value="2"/>
</dbReference>
<protein>
    <recommendedName>
        <fullName evidence="4">Lipoxygenase domain-containing protein</fullName>
    </recommendedName>
</protein>
<gene>
    <name evidence="5" type="ORF">HPP92_019681</name>
</gene>
<reference evidence="5 6" key="1">
    <citation type="journal article" date="2020" name="Nat. Food">
        <title>A phased Vanilla planifolia genome enables genetic improvement of flavour and production.</title>
        <authorList>
            <person name="Hasing T."/>
            <person name="Tang H."/>
            <person name="Brym M."/>
            <person name="Khazi F."/>
            <person name="Huang T."/>
            <person name="Chambers A.H."/>
        </authorList>
    </citation>
    <scope>NUCLEOTIDE SEQUENCE [LARGE SCALE GENOMIC DNA]</scope>
    <source>
        <tissue evidence="5">Leaf</tissue>
    </source>
</reference>
<name>A0A835UJ52_VANPL</name>
<evidence type="ECO:0000256" key="1">
    <source>
        <dbReference type="ARBA" id="ARBA00022723"/>
    </source>
</evidence>
<dbReference type="InterPro" id="IPR000907">
    <property type="entry name" value="LipOase"/>
</dbReference>
<dbReference type="AlphaFoldDB" id="A0A835UJ52"/>
<dbReference type="Proteomes" id="UP000636800">
    <property type="component" value="Chromosome 10"/>
</dbReference>
<organism evidence="5 6">
    <name type="scientific">Vanilla planifolia</name>
    <name type="common">Vanilla</name>
    <dbReference type="NCBI Taxonomy" id="51239"/>
    <lineage>
        <taxon>Eukaryota</taxon>
        <taxon>Viridiplantae</taxon>
        <taxon>Streptophyta</taxon>
        <taxon>Embryophyta</taxon>
        <taxon>Tracheophyta</taxon>
        <taxon>Spermatophyta</taxon>
        <taxon>Magnoliopsida</taxon>
        <taxon>Liliopsida</taxon>
        <taxon>Asparagales</taxon>
        <taxon>Orchidaceae</taxon>
        <taxon>Vanilloideae</taxon>
        <taxon>Vanilleae</taxon>
        <taxon>Vanilla</taxon>
    </lineage>
</organism>
<keyword evidence="1" id="KW-0479">Metal-binding</keyword>
<evidence type="ECO:0000313" key="6">
    <source>
        <dbReference type="Proteomes" id="UP000636800"/>
    </source>
</evidence>
<feature type="domain" description="Lipoxygenase" evidence="4">
    <location>
        <begin position="1"/>
        <end position="82"/>
    </location>
</feature>
<dbReference type="GO" id="GO:0016702">
    <property type="term" value="F:oxidoreductase activity, acting on single donors with incorporation of molecular oxygen, incorporation of two atoms of oxygen"/>
    <property type="evidence" value="ECO:0007669"/>
    <property type="project" value="InterPro"/>
</dbReference>
<evidence type="ECO:0000256" key="3">
    <source>
        <dbReference type="ARBA" id="ARBA00023002"/>
    </source>
</evidence>
<dbReference type="InterPro" id="IPR036226">
    <property type="entry name" value="LipOase_C_sf"/>
</dbReference>
<proteinExistence type="predicted"/>
<dbReference type="Pfam" id="PF00305">
    <property type="entry name" value="Lipoxygenase"/>
    <property type="match status" value="2"/>
</dbReference>
<dbReference type="PANTHER" id="PTHR11771">
    <property type="entry name" value="LIPOXYGENASE"/>
    <property type="match status" value="1"/>
</dbReference>
<dbReference type="GO" id="GO:0046872">
    <property type="term" value="F:metal ion binding"/>
    <property type="evidence" value="ECO:0007669"/>
    <property type="project" value="UniProtKB-KW"/>
</dbReference>
<dbReference type="OrthoDB" id="1932457at2759"/>
<feature type="domain" description="Lipoxygenase" evidence="4">
    <location>
        <begin position="97"/>
        <end position="213"/>
    </location>
</feature>
<dbReference type="EMBL" id="JADCNL010000010">
    <property type="protein sequence ID" value="KAG0463612.1"/>
    <property type="molecule type" value="Genomic_DNA"/>
</dbReference>
<dbReference type="GO" id="GO:0034440">
    <property type="term" value="P:lipid oxidation"/>
    <property type="evidence" value="ECO:0007669"/>
    <property type="project" value="InterPro"/>
</dbReference>
<keyword evidence="6" id="KW-1185">Reference proteome</keyword>
<dbReference type="InterPro" id="IPR013819">
    <property type="entry name" value="LipOase_C"/>
</dbReference>
<evidence type="ECO:0000256" key="2">
    <source>
        <dbReference type="ARBA" id="ARBA00022964"/>
    </source>
</evidence>
<dbReference type="PROSITE" id="PS51393">
    <property type="entry name" value="LIPOXYGENASE_3"/>
    <property type="match status" value="2"/>
</dbReference>
<dbReference type="SUPFAM" id="SSF48484">
    <property type="entry name" value="Lipoxigenase"/>
    <property type="match status" value="1"/>
</dbReference>
<accession>A0A835UJ52</accession>
<comment type="caution">
    <text evidence="5">The sequence shown here is derived from an EMBL/GenBank/DDBJ whole genome shotgun (WGS) entry which is preliminary data.</text>
</comment>
<keyword evidence="3" id="KW-0560">Oxidoreductase</keyword>
<evidence type="ECO:0000313" key="5">
    <source>
        <dbReference type="EMBL" id="KAG0463612.1"/>
    </source>
</evidence>
<sequence length="213" mass="23515">MNALARQGLINAGGIIESSFSPRKGMAEGDPEAEHGLRLVILDYPFAADGLLVWSAITDWVSSYFAHYYPEPSAVVDYDKLRFSGPSLGAPRGSQFRPVPVRRLLPHSHHHATPMPMESDASGNFADWPEAGPMRCFPSQAEAMVVIAVLNVLSSRSPDDEYVGALPQAAWAEEAVVKVAFERFKRRMKEIEGIIDGRNRDAGLRNRSSRMSF</sequence>
<evidence type="ECO:0000259" key="4">
    <source>
        <dbReference type="PROSITE" id="PS51393"/>
    </source>
</evidence>
<keyword evidence="2" id="KW-0223">Dioxygenase</keyword>